<evidence type="ECO:0000256" key="1">
    <source>
        <dbReference type="SAM" id="Phobius"/>
    </source>
</evidence>
<organism evidence="2 3">
    <name type="scientific">Phenylobacterium glaciei</name>
    <dbReference type="NCBI Taxonomy" id="2803784"/>
    <lineage>
        <taxon>Bacteria</taxon>
        <taxon>Pseudomonadati</taxon>
        <taxon>Pseudomonadota</taxon>
        <taxon>Alphaproteobacteria</taxon>
        <taxon>Caulobacterales</taxon>
        <taxon>Caulobacteraceae</taxon>
        <taxon>Phenylobacterium</taxon>
    </lineage>
</organism>
<comment type="caution">
    <text evidence="2">The sequence shown here is derived from an EMBL/GenBank/DDBJ whole genome shotgun (WGS) entry which is preliminary data.</text>
</comment>
<gene>
    <name evidence="2" type="ORF">JKL49_01160</name>
</gene>
<evidence type="ECO:0000313" key="2">
    <source>
        <dbReference type="EMBL" id="MBR7617982.1"/>
    </source>
</evidence>
<dbReference type="Proteomes" id="UP000622580">
    <property type="component" value="Unassembled WGS sequence"/>
</dbReference>
<feature type="transmembrane region" description="Helical" evidence="1">
    <location>
        <begin position="53"/>
        <end position="72"/>
    </location>
</feature>
<name>A0A941CX57_9CAUL</name>
<feature type="transmembrane region" description="Helical" evidence="1">
    <location>
        <begin position="84"/>
        <end position="105"/>
    </location>
</feature>
<proteinExistence type="predicted"/>
<protein>
    <submittedName>
        <fullName evidence="2">Uncharacterized protein</fullName>
    </submittedName>
</protein>
<feature type="transmembrane region" description="Helical" evidence="1">
    <location>
        <begin position="6"/>
        <end position="26"/>
    </location>
</feature>
<dbReference type="RefSeq" id="WP_215337652.1">
    <property type="nucleotide sequence ID" value="NZ_JAGSGD010000001.1"/>
</dbReference>
<keyword evidence="3" id="KW-1185">Reference proteome</keyword>
<keyword evidence="1" id="KW-0472">Membrane</keyword>
<sequence length="120" mass="12834">MLLSLVGDALWIIAMSIMASATLAAWRRIDPETRVPLQFALSGAPTFRLKRNIALLLIPAAAFVLGLGLVAFNRNAAANMEQAVILFGVRATAAALITIGHLRWLKAAMDLLQSEGALKP</sequence>
<evidence type="ECO:0000313" key="3">
    <source>
        <dbReference type="Proteomes" id="UP000622580"/>
    </source>
</evidence>
<keyword evidence="1" id="KW-0812">Transmembrane</keyword>
<dbReference type="AlphaFoldDB" id="A0A941CX57"/>
<accession>A0A941CX57</accession>
<dbReference type="EMBL" id="JAGSGD010000001">
    <property type="protein sequence ID" value="MBR7617982.1"/>
    <property type="molecule type" value="Genomic_DNA"/>
</dbReference>
<keyword evidence="1" id="KW-1133">Transmembrane helix</keyword>
<reference evidence="2" key="1">
    <citation type="submission" date="2021-04" db="EMBL/GenBank/DDBJ databases">
        <title>Draft genome assembly of strain Phenylobacterium sp. 20VBR1 using MiniION and Illumina platforms.</title>
        <authorList>
            <person name="Thomas F.A."/>
            <person name="Krishnan K.P."/>
            <person name="Sinha R.K."/>
        </authorList>
    </citation>
    <scope>NUCLEOTIDE SEQUENCE</scope>
    <source>
        <strain evidence="2">20VBR1</strain>
    </source>
</reference>